<dbReference type="GO" id="GO:0030313">
    <property type="term" value="C:cell envelope"/>
    <property type="evidence" value="ECO:0007669"/>
    <property type="project" value="UniProtKB-SubCell"/>
</dbReference>
<dbReference type="PANTHER" id="PTHR46847:SF1">
    <property type="entry name" value="D-ALLOSE-BINDING PERIPLASMIC PROTEIN-RELATED"/>
    <property type="match status" value="1"/>
</dbReference>
<dbReference type="CDD" id="cd20006">
    <property type="entry name" value="PBP1_ABC_sugar_binding-like"/>
    <property type="match status" value="1"/>
</dbReference>
<evidence type="ECO:0000313" key="5">
    <source>
        <dbReference type="EMBL" id="RED89280.1"/>
    </source>
</evidence>
<keyword evidence="3" id="KW-0732">Signal</keyword>
<proteinExistence type="inferred from homology"/>
<organism evidence="5 6">
    <name type="scientific">Cohnella phaseoli</name>
    <dbReference type="NCBI Taxonomy" id="456490"/>
    <lineage>
        <taxon>Bacteria</taxon>
        <taxon>Bacillati</taxon>
        <taxon>Bacillota</taxon>
        <taxon>Bacilli</taxon>
        <taxon>Bacillales</taxon>
        <taxon>Paenibacillaceae</taxon>
        <taxon>Cohnella</taxon>
    </lineage>
</organism>
<reference evidence="5 6" key="1">
    <citation type="submission" date="2018-07" db="EMBL/GenBank/DDBJ databases">
        <title>Genomic Encyclopedia of Type Strains, Phase III (KMG-III): the genomes of soil and plant-associated and newly described type strains.</title>
        <authorList>
            <person name="Whitman W."/>
        </authorList>
    </citation>
    <scope>NUCLEOTIDE SEQUENCE [LARGE SCALE GENOMIC DNA]</scope>
    <source>
        <strain evidence="5 6">CECT 7287</strain>
    </source>
</reference>
<dbReference type="OrthoDB" id="6196975at2"/>
<accession>A0A3D9KRH9</accession>
<dbReference type="Pfam" id="PF13407">
    <property type="entry name" value="Peripla_BP_4"/>
    <property type="match status" value="1"/>
</dbReference>
<evidence type="ECO:0000313" key="6">
    <source>
        <dbReference type="Proteomes" id="UP000256977"/>
    </source>
</evidence>
<dbReference type="Gene3D" id="3.40.50.2300">
    <property type="match status" value="2"/>
</dbReference>
<comment type="caution">
    <text evidence="5">The sequence shown here is derived from an EMBL/GenBank/DDBJ whole genome shotgun (WGS) entry which is preliminary data.</text>
</comment>
<dbReference type="PANTHER" id="PTHR46847">
    <property type="entry name" value="D-ALLOSE-BINDING PERIPLASMIC PROTEIN-RELATED"/>
    <property type="match status" value="1"/>
</dbReference>
<feature type="domain" description="Periplasmic binding protein" evidence="4">
    <location>
        <begin position="38"/>
        <end position="295"/>
    </location>
</feature>
<dbReference type="InterPro" id="IPR025997">
    <property type="entry name" value="SBP_2_dom"/>
</dbReference>
<gene>
    <name evidence="5" type="ORF">DFP98_101255</name>
</gene>
<evidence type="ECO:0000259" key="4">
    <source>
        <dbReference type="Pfam" id="PF13407"/>
    </source>
</evidence>
<dbReference type="EMBL" id="QRDZ01000001">
    <property type="protein sequence ID" value="RED89280.1"/>
    <property type="molecule type" value="Genomic_DNA"/>
</dbReference>
<dbReference type="RefSeq" id="WP_116058737.1">
    <property type="nucleotide sequence ID" value="NZ_QRDZ01000001.1"/>
</dbReference>
<evidence type="ECO:0000256" key="1">
    <source>
        <dbReference type="ARBA" id="ARBA00004196"/>
    </source>
</evidence>
<dbReference type="GO" id="GO:0030246">
    <property type="term" value="F:carbohydrate binding"/>
    <property type="evidence" value="ECO:0007669"/>
    <property type="project" value="UniProtKB-ARBA"/>
</dbReference>
<keyword evidence="6" id="KW-1185">Reference proteome</keyword>
<dbReference type="AlphaFoldDB" id="A0A3D9KRH9"/>
<protein>
    <submittedName>
        <fullName evidence="5">Monosaccharide ABC transporter substrate-binding protein (CUT2 family)</fullName>
    </submittedName>
</protein>
<name>A0A3D9KRH9_9BACL</name>
<sequence>MSPGKRSLTAVLLLLVTALLIVYGIDTLRLTSDRGKKIAVVLKTSDIRSEYWRTVREGMELAAKEFDIDIEITGTLSDTDAEGQIRMIGEALAKKPAALVLGATEPLKLEAATRDARRAGAKLILIDTDVPGSQPASLVATDHVEAGRLAGRSMIAPQDKETFQVAVLGDRVETSAQVDRLRGLEEAFAETPVVEFLGKHEFGGQEDDAYERTGELLDRYPALRGIVGLNEQATVGAAKAIKERELVGKVKLVSFDSSIYEIKLLEEGVLQATVVQKPFNMGYLAIESAARALRGVKLDPRLNIEAQVITKDNLYTQGNQELLFPLVD</sequence>
<comment type="subcellular location">
    <subcellularLocation>
        <location evidence="1">Cell envelope</location>
    </subcellularLocation>
</comment>
<evidence type="ECO:0000256" key="2">
    <source>
        <dbReference type="ARBA" id="ARBA00007639"/>
    </source>
</evidence>
<dbReference type="SUPFAM" id="SSF53822">
    <property type="entry name" value="Periplasmic binding protein-like I"/>
    <property type="match status" value="1"/>
</dbReference>
<dbReference type="Proteomes" id="UP000256977">
    <property type="component" value="Unassembled WGS sequence"/>
</dbReference>
<comment type="similarity">
    <text evidence="2">Belongs to the bacterial solute-binding protein 2 family.</text>
</comment>
<dbReference type="InterPro" id="IPR028082">
    <property type="entry name" value="Peripla_BP_I"/>
</dbReference>
<evidence type="ECO:0000256" key="3">
    <source>
        <dbReference type="ARBA" id="ARBA00022729"/>
    </source>
</evidence>